<name>X0TG40_9ZZZZ</name>
<evidence type="ECO:0000313" key="1">
    <source>
        <dbReference type="EMBL" id="GAF86291.1"/>
    </source>
</evidence>
<protein>
    <submittedName>
        <fullName evidence="1">Uncharacterized protein</fullName>
    </submittedName>
</protein>
<sequence length="218" mass="23023">AVVIANIASSPLVLGYGNWVAASIDPPTVGNILVAQMSFSAPQSFSIRSGWTTILNKSGSEGYLKYAYKIATGSDVLELQWNTAAWWNCYVKVWEFSGARVISPIGDTSSSSGSGKGSVPSVVPTTTGHLALGLLQVQDYLVSSGITWPVGNAWESGGTHSFNFSPGYYWTGTTLSRDGTTDSTGTCTLTTGSWPDDYVAASIVVEAEPSSGRRIFIT</sequence>
<reference evidence="1" key="1">
    <citation type="journal article" date="2014" name="Front. Microbiol.">
        <title>High frequency of phylogenetically diverse reductive dehalogenase-homologous genes in deep subseafloor sedimentary metagenomes.</title>
        <authorList>
            <person name="Kawai M."/>
            <person name="Futagami T."/>
            <person name="Toyoda A."/>
            <person name="Takaki Y."/>
            <person name="Nishi S."/>
            <person name="Hori S."/>
            <person name="Arai W."/>
            <person name="Tsubouchi T."/>
            <person name="Morono Y."/>
            <person name="Uchiyama I."/>
            <person name="Ito T."/>
            <person name="Fujiyama A."/>
            <person name="Inagaki F."/>
            <person name="Takami H."/>
        </authorList>
    </citation>
    <scope>NUCLEOTIDE SEQUENCE</scope>
    <source>
        <strain evidence="1">Expedition CK06-06</strain>
    </source>
</reference>
<gene>
    <name evidence="1" type="ORF">S01H1_26812</name>
</gene>
<proteinExistence type="predicted"/>
<dbReference type="EMBL" id="BARS01016276">
    <property type="protein sequence ID" value="GAF86291.1"/>
    <property type="molecule type" value="Genomic_DNA"/>
</dbReference>
<accession>X0TG40</accession>
<dbReference type="AlphaFoldDB" id="X0TG40"/>
<feature type="non-terminal residue" evidence="1">
    <location>
        <position position="1"/>
    </location>
</feature>
<organism evidence="1">
    <name type="scientific">marine sediment metagenome</name>
    <dbReference type="NCBI Taxonomy" id="412755"/>
    <lineage>
        <taxon>unclassified sequences</taxon>
        <taxon>metagenomes</taxon>
        <taxon>ecological metagenomes</taxon>
    </lineage>
</organism>
<comment type="caution">
    <text evidence="1">The sequence shown here is derived from an EMBL/GenBank/DDBJ whole genome shotgun (WGS) entry which is preliminary data.</text>
</comment>